<sequence length="767" mass="89738">MFLFYHNQQTSANAHNYKGQLFEKLMKRYLDAVGYDVELNQIKNSLEYDIEGIHRTNDFRLLGEAKAEKRKQDKNPLTHFCAKYIPEKMRDKRLSGLFLSITPISKEAEDYYNSLSDLNLDLDVCTGKKLFDRVRKELRLPEPYTLSRQIEERSLFPHECYMLTTEQEIFLVQFAAESQSATTSLFALFRENGTLLSDYKYSELLSENISELSGLEAIIDTNRSQINNIDYKVDKPGTRTIPKGLSVSKKWTDYRLPAAPDFFVGRQILVNKINGHLQSSDKSHIIQIKSRSGVGKSSFLAYINSKFQKQGYIIELHDARNIKSVIHLFSVIQRFTGFSLPPSDMREAEQQLQRLANKLKIHQFAIFMVDQFESTFSNYDLFNAYEDLIQIFSQLEANIFLFIARKSDLLTTYDEREINLGVIKQLSQEYELQDLSSDEAAELINKISEHSIKPIKNDLKAYVYEIAQGFPWLIKRTMNHIIDWFEKHPVIQGDFFDTGLGLDDLFNEELEGLDELDRDYLTKMAQHLPATRQQLERLFNEDHLLSKIIDKLVHSRLLRLEGSTCDIYNDVFKDFLVHQKLPELRRAFMYRLYPKQVIKNFNILVHKFGYNQQFSESDLRELFTNKDTKSHNVKEIRNVGLLKKSSEFWIIPKIVQDVSEQNNLGEYVRKNLINNTLIQNILEESKVNENFLVSNLSDYLKNRFIFTKASDKTWVKYANILKKWMTEFYICEIINDKFISPNIDRSKITKRLGNLDFLISKSSSNHK</sequence>
<protein>
    <recommendedName>
        <fullName evidence="1">Novel STAND NTPase 1 domain-containing protein</fullName>
    </recommendedName>
</protein>
<evidence type="ECO:0000313" key="2">
    <source>
        <dbReference type="EMBL" id="MDH6105021.1"/>
    </source>
</evidence>
<keyword evidence="3" id="KW-1185">Reference proteome</keyword>
<dbReference type="Pfam" id="PF20703">
    <property type="entry name" value="nSTAND1"/>
    <property type="match status" value="1"/>
</dbReference>
<proteinExistence type="predicted"/>
<dbReference type="EMBL" id="JANQDF010000035">
    <property type="protein sequence ID" value="MDH6105021.1"/>
    <property type="molecule type" value="Genomic_DNA"/>
</dbReference>
<dbReference type="SUPFAM" id="SSF52540">
    <property type="entry name" value="P-loop containing nucleoside triphosphate hydrolases"/>
    <property type="match status" value="1"/>
</dbReference>
<feature type="domain" description="Novel STAND NTPase 1" evidence="1">
    <location>
        <begin position="260"/>
        <end position="446"/>
    </location>
</feature>
<dbReference type="RefSeq" id="WP_280801542.1">
    <property type="nucleotide sequence ID" value="NZ_JANQDF010000035.1"/>
</dbReference>
<evidence type="ECO:0000259" key="1">
    <source>
        <dbReference type="Pfam" id="PF20703"/>
    </source>
</evidence>
<accession>A0ABT6KC43</accession>
<dbReference type="Proteomes" id="UP001159386">
    <property type="component" value="Unassembled WGS sequence"/>
</dbReference>
<evidence type="ECO:0000313" key="3">
    <source>
        <dbReference type="Proteomes" id="UP001159386"/>
    </source>
</evidence>
<reference evidence="2 3" key="1">
    <citation type="journal article" date="2023" name="J. Phycol.">
        <title>Chrysosporum ovalisporum is synonymous with the true-branching cyanobacterium Umezakia natans (Nostocales/Aphanizomenonaceae).</title>
        <authorList>
            <person name="McGregor G.B."/>
            <person name="Sendall B.C."/>
            <person name="Niiyama Y."/>
            <person name="Tuji A."/>
            <person name="Willis A."/>
        </authorList>
    </citation>
    <scope>NUCLEOTIDE SEQUENCE [LARGE SCALE GENOMIC DNA]</scope>
    <source>
        <strain evidence="2 3">CS-531</strain>
    </source>
</reference>
<dbReference type="Gene3D" id="3.40.50.300">
    <property type="entry name" value="P-loop containing nucleotide triphosphate hydrolases"/>
    <property type="match status" value="1"/>
</dbReference>
<dbReference type="InterPro" id="IPR027417">
    <property type="entry name" value="P-loop_NTPase"/>
</dbReference>
<dbReference type="InterPro" id="IPR049052">
    <property type="entry name" value="nSTAND1"/>
</dbReference>
<comment type="caution">
    <text evidence="2">The sequence shown here is derived from an EMBL/GenBank/DDBJ whole genome shotgun (WGS) entry which is preliminary data.</text>
</comment>
<organism evidence="2 3">
    <name type="scientific">Anabaenopsis tanganyikae CS-531</name>
    <dbReference type="NCBI Taxonomy" id="2785304"/>
    <lineage>
        <taxon>Bacteria</taxon>
        <taxon>Bacillati</taxon>
        <taxon>Cyanobacteriota</taxon>
        <taxon>Cyanophyceae</taxon>
        <taxon>Nostocales</taxon>
        <taxon>Nodulariaceae</taxon>
        <taxon>Anabaenopsis</taxon>
        <taxon>Anabaenopsis tanganyikae</taxon>
    </lineage>
</organism>
<name>A0ABT6KC43_9CYAN</name>
<gene>
    <name evidence="2" type="ORF">NWP22_03900</name>
</gene>